<gene>
    <name evidence="2" type="ORF">HK100_007743</name>
</gene>
<dbReference type="Proteomes" id="UP001211907">
    <property type="component" value="Unassembled WGS sequence"/>
</dbReference>
<reference evidence="2" key="1">
    <citation type="submission" date="2020-05" db="EMBL/GenBank/DDBJ databases">
        <title>Phylogenomic resolution of chytrid fungi.</title>
        <authorList>
            <person name="Stajich J.E."/>
            <person name="Amses K."/>
            <person name="Simmons R."/>
            <person name="Seto K."/>
            <person name="Myers J."/>
            <person name="Bonds A."/>
            <person name="Quandt C.A."/>
            <person name="Barry K."/>
            <person name="Liu P."/>
            <person name="Grigoriev I."/>
            <person name="Longcore J.E."/>
            <person name="James T.Y."/>
        </authorList>
    </citation>
    <scope>NUCLEOTIDE SEQUENCE</scope>
    <source>
        <strain evidence="2">JEL0513</strain>
    </source>
</reference>
<evidence type="ECO:0000313" key="3">
    <source>
        <dbReference type="Proteomes" id="UP001211907"/>
    </source>
</evidence>
<organism evidence="2 3">
    <name type="scientific">Physocladia obscura</name>
    <dbReference type="NCBI Taxonomy" id="109957"/>
    <lineage>
        <taxon>Eukaryota</taxon>
        <taxon>Fungi</taxon>
        <taxon>Fungi incertae sedis</taxon>
        <taxon>Chytridiomycota</taxon>
        <taxon>Chytridiomycota incertae sedis</taxon>
        <taxon>Chytridiomycetes</taxon>
        <taxon>Chytridiales</taxon>
        <taxon>Chytriomycetaceae</taxon>
        <taxon>Physocladia</taxon>
    </lineage>
</organism>
<evidence type="ECO:0000313" key="2">
    <source>
        <dbReference type="EMBL" id="KAJ3089446.1"/>
    </source>
</evidence>
<feature type="compositionally biased region" description="Polar residues" evidence="1">
    <location>
        <begin position="238"/>
        <end position="251"/>
    </location>
</feature>
<proteinExistence type="predicted"/>
<protein>
    <submittedName>
        <fullName evidence="2">Uncharacterized protein</fullName>
    </submittedName>
</protein>
<dbReference type="AlphaFoldDB" id="A0AAD5XAL9"/>
<comment type="caution">
    <text evidence="2">The sequence shown here is derived from an EMBL/GenBank/DDBJ whole genome shotgun (WGS) entry which is preliminary data.</text>
</comment>
<dbReference type="EMBL" id="JADGJH010003679">
    <property type="protein sequence ID" value="KAJ3089446.1"/>
    <property type="molecule type" value="Genomic_DNA"/>
</dbReference>
<sequence length="283" mass="31354">MIDGSAILSESIDLKRKLLYLQEQLIQGLFHVDRIVDLVSVTSNSDFASARYEYNNFATLANLSANKVRVSLTPSLAVSAARISSQATNEYDKTKPVIPSSLRLSCNMFPATPGSALIERNSEISENASELNREIVESIRASQVSNTAKNIDMGIRWESEDYIPEPNDQHDIIAARISFANEFNHRHTATDKAKSFPALKVVKRISSLFGVKNTASVIDFSGITEKEGSNKIKDLETGNENLNKRSASPSSLHEEIEKNNNKIPKQANKYLPSNKENIDEPSL</sequence>
<accession>A0AAD5XAL9</accession>
<name>A0AAD5XAL9_9FUNG</name>
<keyword evidence="3" id="KW-1185">Reference proteome</keyword>
<feature type="region of interest" description="Disordered" evidence="1">
    <location>
        <begin position="237"/>
        <end position="283"/>
    </location>
</feature>
<evidence type="ECO:0000256" key="1">
    <source>
        <dbReference type="SAM" id="MobiDB-lite"/>
    </source>
</evidence>